<evidence type="ECO:0000256" key="1">
    <source>
        <dbReference type="PROSITE-ProRule" id="PRU00339"/>
    </source>
</evidence>
<evidence type="ECO:0000256" key="2">
    <source>
        <dbReference type="SAM" id="SignalP"/>
    </source>
</evidence>
<dbReference type="SUPFAM" id="SSF48452">
    <property type="entry name" value="TPR-like"/>
    <property type="match status" value="1"/>
</dbReference>
<keyword evidence="2" id="KW-0732">Signal</keyword>
<evidence type="ECO:0000313" key="3">
    <source>
        <dbReference type="EMBL" id="PZP51936.1"/>
    </source>
</evidence>
<dbReference type="InterPro" id="IPR011990">
    <property type="entry name" value="TPR-like_helical_dom_sf"/>
</dbReference>
<protein>
    <submittedName>
        <fullName evidence="3">Uncharacterized protein</fullName>
    </submittedName>
</protein>
<gene>
    <name evidence="3" type="ORF">DI598_02005</name>
</gene>
<dbReference type="PROSITE" id="PS50005">
    <property type="entry name" value="TPR"/>
    <property type="match status" value="2"/>
</dbReference>
<accession>A0A2W5H1M9</accession>
<evidence type="ECO:0000313" key="4">
    <source>
        <dbReference type="Proteomes" id="UP000249645"/>
    </source>
</evidence>
<feature type="chain" id="PRO_5015959140" evidence="2">
    <location>
        <begin position="22"/>
        <end position="335"/>
    </location>
</feature>
<dbReference type="EMBL" id="QFOI01000017">
    <property type="protein sequence ID" value="PZP51936.1"/>
    <property type="molecule type" value="Genomic_DNA"/>
</dbReference>
<reference evidence="3 4" key="1">
    <citation type="submission" date="2017-11" db="EMBL/GenBank/DDBJ databases">
        <title>Infants hospitalized years apart are colonized by the same room-sourced microbial strains.</title>
        <authorList>
            <person name="Brooks B."/>
            <person name="Olm M.R."/>
            <person name="Firek B.A."/>
            <person name="Baker R."/>
            <person name="Thomas B.C."/>
            <person name="Morowitz M.J."/>
            <person name="Banfield J.F."/>
        </authorList>
    </citation>
    <scope>NUCLEOTIDE SEQUENCE [LARGE SCALE GENOMIC DNA]</scope>
    <source>
        <strain evidence="3">S2_009_000_R2_76</strain>
    </source>
</reference>
<feature type="repeat" description="TPR" evidence="1">
    <location>
        <begin position="124"/>
        <end position="157"/>
    </location>
</feature>
<dbReference type="Proteomes" id="UP000249645">
    <property type="component" value="Unassembled WGS sequence"/>
</dbReference>
<dbReference type="Pfam" id="PF13181">
    <property type="entry name" value="TPR_8"/>
    <property type="match status" value="1"/>
</dbReference>
<dbReference type="InterPro" id="IPR019734">
    <property type="entry name" value="TPR_rpt"/>
</dbReference>
<proteinExistence type="predicted"/>
<dbReference type="AlphaFoldDB" id="A0A2W5H1M9"/>
<sequence length="335" mass="38552">MKKLLLIGVSLFALMQSYAQSAEADSKDIMANLQDVGFEKSIERIDASLKTYPNSYVLLRDKVMLNYLRRNFNDAISYGKPLLDRSDANEDIFVLVGNCYAAIADTKEASKVFKKGLSKFPKSSLLYANYGNVLEADGDKKQAIDIYEKGIQADPNVSGNYYNLAKLYAQNDNPLWSVIYGEMFVDLESLSQRTKEIKSLLFNQYKVLFAVRGELDKYITNGKPFEKAVASTYAKYKSIFSNGITTESLISLRGQFIVDWFQSDLYKQFPFRLFDRERQLLKQGNFDAYNQWLFSAYNENAYNSWANNNAEEVKAFENYHRNVIFKPSPNEYYPH</sequence>
<name>A0A2W5H1M9_9SPHI</name>
<dbReference type="Gene3D" id="1.25.40.10">
    <property type="entry name" value="Tetratricopeptide repeat domain"/>
    <property type="match status" value="1"/>
</dbReference>
<comment type="caution">
    <text evidence="3">The sequence shown here is derived from an EMBL/GenBank/DDBJ whole genome shotgun (WGS) entry which is preliminary data.</text>
</comment>
<feature type="repeat" description="TPR" evidence="1">
    <location>
        <begin position="90"/>
        <end position="123"/>
    </location>
</feature>
<dbReference type="SMART" id="SM00028">
    <property type="entry name" value="TPR"/>
    <property type="match status" value="2"/>
</dbReference>
<organism evidence="3 4">
    <name type="scientific">Pseudopedobacter saltans</name>
    <dbReference type="NCBI Taxonomy" id="151895"/>
    <lineage>
        <taxon>Bacteria</taxon>
        <taxon>Pseudomonadati</taxon>
        <taxon>Bacteroidota</taxon>
        <taxon>Sphingobacteriia</taxon>
        <taxon>Sphingobacteriales</taxon>
        <taxon>Sphingobacteriaceae</taxon>
        <taxon>Pseudopedobacter</taxon>
    </lineage>
</organism>
<feature type="signal peptide" evidence="2">
    <location>
        <begin position="1"/>
        <end position="21"/>
    </location>
</feature>
<keyword evidence="1" id="KW-0802">TPR repeat</keyword>